<dbReference type="AlphaFoldDB" id="A0A729JVW2"/>
<evidence type="ECO:0000313" key="9">
    <source>
        <dbReference type="EMBL" id="HAC6544068.1"/>
    </source>
</evidence>
<evidence type="ECO:0000256" key="6">
    <source>
        <dbReference type="ARBA" id="ARBA00022989"/>
    </source>
</evidence>
<evidence type="ECO:0000313" key="10">
    <source>
        <dbReference type="EMBL" id="HAE3251931.1"/>
    </source>
</evidence>
<keyword evidence="6 8" id="KW-1133">Transmembrane helix</keyword>
<comment type="subcellular location">
    <subcellularLocation>
        <location evidence="1 8">Cell inner membrane</location>
        <topology evidence="1 8">Single-pass membrane protein</topology>
    </subcellularLocation>
</comment>
<reference evidence="10" key="2">
    <citation type="submission" date="2018-07" db="EMBL/GenBank/DDBJ databases">
        <authorList>
            <consortium name="NCBI Pathogen Detection Project"/>
        </authorList>
    </citation>
    <scope>NUCLEOTIDE SEQUENCE</scope>
    <source>
        <strain evidence="9">3749-68</strain>
        <strain evidence="10">5202-64</strain>
    </source>
</reference>
<proteinExistence type="inferred from homology"/>
<evidence type="ECO:0000256" key="2">
    <source>
        <dbReference type="ARBA" id="ARBA00022475"/>
    </source>
</evidence>
<keyword evidence="7 8" id="KW-0472">Membrane</keyword>
<evidence type="ECO:0000256" key="8">
    <source>
        <dbReference type="RuleBase" id="RU221113"/>
    </source>
</evidence>
<organism evidence="10">
    <name type="scientific">Salmonella enterica subsp. salamae serovar 48:d:z6</name>
    <dbReference type="NCBI Taxonomy" id="1151170"/>
    <lineage>
        <taxon>Bacteria</taxon>
        <taxon>Pseudomonadati</taxon>
        <taxon>Pseudomonadota</taxon>
        <taxon>Gammaproteobacteria</taxon>
        <taxon>Enterobacterales</taxon>
        <taxon>Enterobacteriaceae</taxon>
        <taxon>Salmonella</taxon>
    </lineage>
</organism>
<evidence type="ECO:0000256" key="7">
    <source>
        <dbReference type="ARBA" id="ARBA00023136"/>
    </source>
</evidence>
<keyword evidence="5 8" id="KW-0812">Transmembrane</keyword>
<name>A0A729JVW2_SALER</name>
<evidence type="ECO:0000256" key="5">
    <source>
        <dbReference type="ARBA" id="ARBA00022692"/>
    </source>
</evidence>
<gene>
    <name evidence="9" type="ORF">G0B47_23005</name>
    <name evidence="10" type="ORF">GND67_003815</name>
</gene>
<dbReference type="PRINTS" id="PR00281">
    <property type="entry name" value="HOKGEFTOXIC"/>
</dbReference>
<feature type="transmembrane region" description="Helical" evidence="8">
    <location>
        <begin position="6"/>
        <end position="26"/>
    </location>
</feature>
<sequence length="53" mass="6107">MPQRTFLMMLIVICVCVTILCFVWMVRDSLCGLRLQQGDTVLVAVYQVLFLLL</sequence>
<keyword evidence="3" id="KW-0997">Cell inner membrane</keyword>
<dbReference type="Pfam" id="PF01848">
    <property type="entry name" value="HOK_GEF"/>
    <property type="match status" value="1"/>
</dbReference>
<keyword evidence="2" id="KW-1003">Cell membrane</keyword>
<accession>A0A729JVW2</accession>
<dbReference type="InterPro" id="IPR000021">
    <property type="entry name" value="Hok/gef_toxin"/>
</dbReference>
<evidence type="ECO:0000256" key="3">
    <source>
        <dbReference type="ARBA" id="ARBA00022519"/>
    </source>
</evidence>
<protein>
    <submittedName>
        <fullName evidence="10">Hok/Gef family protein</fullName>
    </submittedName>
</protein>
<keyword evidence="4" id="KW-1277">Toxin-antitoxin system</keyword>
<comment type="similarity">
    <text evidence="8">Belongs to the hok/gef family.</text>
</comment>
<dbReference type="EMBL" id="DAARNL010000026">
    <property type="protein sequence ID" value="HAE3251931.1"/>
    <property type="molecule type" value="Genomic_DNA"/>
</dbReference>
<comment type="caution">
    <text evidence="10">The sequence shown here is derived from an EMBL/GenBank/DDBJ whole genome shotgun (WGS) entry which is preliminary data.</text>
</comment>
<dbReference type="GO" id="GO:0005886">
    <property type="term" value="C:plasma membrane"/>
    <property type="evidence" value="ECO:0007669"/>
    <property type="project" value="UniProtKB-SubCell"/>
</dbReference>
<reference evidence="10" key="1">
    <citation type="journal article" date="2018" name="Genome Biol.">
        <title>SKESA: strategic k-mer extension for scrupulous assemblies.</title>
        <authorList>
            <person name="Souvorov A."/>
            <person name="Agarwala R."/>
            <person name="Lipman D.J."/>
        </authorList>
    </citation>
    <scope>NUCLEOTIDE SEQUENCE</scope>
    <source>
        <strain evidence="9">3749-68</strain>
        <strain evidence="10">5202-64</strain>
    </source>
</reference>
<dbReference type="EMBL" id="DAAMGE010000039">
    <property type="protein sequence ID" value="HAC6544068.1"/>
    <property type="molecule type" value="Genomic_DNA"/>
</dbReference>
<evidence type="ECO:0000256" key="4">
    <source>
        <dbReference type="ARBA" id="ARBA00022649"/>
    </source>
</evidence>
<evidence type="ECO:0000256" key="1">
    <source>
        <dbReference type="ARBA" id="ARBA00004377"/>
    </source>
</evidence>